<feature type="chain" id="PRO_5008582743" evidence="5">
    <location>
        <begin position="21"/>
        <end position="201"/>
    </location>
</feature>
<dbReference type="Gene3D" id="1.10.238.270">
    <property type="match status" value="1"/>
</dbReference>
<feature type="compositionally biased region" description="Pro residues" evidence="4">
    <location>
        <begin position="60"/>
        <end position="78"/>
    </location>
</feature>
<feature type="signal peptide" evidence="5">
    <location>
        <begin position="1"/>
        <end position="20"/>
    </location>
</feature>
<comment type="subcellular location">
    <subcellularLocation>
        <location evidence="1">Secreted</location>
    </subcellularLocation>
</comment>
<keyword evidence="3" id="KW-0964">Secreted</keyword>
<accession>A0A1B6F718</accession>
<dbReference type="AlphaFoldDB" id="A0A1B6F718"/>
<feature type="region of interest" description="Disordered" evidence="4">
    <location>
        <begin position="56"/>
        <end position="79"/>
    </location>
</feature>
<evidence type="ECO:0000256" key="1">
    <source>
        <dbReference type="ARBA" id="ARBA00004613"/>
    </source>
</evidence>
<evidence type="ECO:0000256" key="2">
    <source>
        <dbReference type="ARBA" id="ARBA00008098"/>
    </source>
</evidence>
<dbReference type="EMBL" id="GECZ01023701">
    <property type="protein sequence ID" value="JAS46068.1"/>
    <property type="molecule type" value="Transcribed_RNA"/>
</dbReference>
<dbReference type="GO" id="GO:0005576">
    <property type="term" value="C:extracellular region"/>
    <property type="evidence" value="ECO:0007669"/>
    <property type="project" value="UniProtKB-SubCell"/>
</dbReference>
<dbReference type="PANTHER" id="PTHR21066">
    <property type="entry name" value="ODORANT-BINDING PROTEIN 59A-RELATED"/>
    <property type="match status" value="1"/>
</dbReference>
<sequence>TATMQPVIVVTVALLGWATAQDDCMPKPGDKQVHPSDCCKFTNIIPEGMKATTDKCIQKFPPPPRPSGPPPTGAPMPDPAMKRSHACLGECIFSESGLLTSDKTLDRAAIMKYFATTDKDFSPIVSTALTKCLGSYQGDIDQSLECKSGAAEFKRCLSREVFLTCPSTFWTSSSECGDLKSKINKCPQMPVHMMAGGPHPH</sequence>
<reference evidence="6" key="1">
    <citation type="submission" date="2015-11" db="EMBL/GenBank/DDBJ databases">
        <title>De novo transcriptome assembly of four potential Pierce s Disease insect vectors from Arizona vineyards.</title>
        <authorList>
            <person name="Tassone E.E."/>
        </authorList>
    </citation>
    <scope>NUCLEOTIDE SEQUENCE</scope>
</reference>
<evidence type="ECO:0000256" key="5">
    <source>
        <dbReference type="SAM" id="SignalP"/>
    </source>
</evidence>
<protein>
    <submittedName>
        <fullName evidence="6">Uncharacterized protein</fullName>
    </submittedName>
</protein>
<dbReference type="InterPro" id="IPR052295">
    <property type="entry name" value="Odorant-binding_protein"/>
</dbReference>
<evidence type="ECO:0000313" key="6">
    <source>
        <dbReference type="EMBL" id="JAS46068.1"/>
    </source>
</evidence>
<name>A0A1B6F718_9HEMI</name>
<proteinExistence type="inferred from homology"/>
<dbReference type="GO" id="GO:0005549">
    <property type="term" value="F:odorant binding"/>
    <property type="evidence" value="ECO:0007669"/>
    <property type="project" value="InterPro"/>
</dbReference>
<feature type="non-terminal residue" evidence="6">
    <location>
        <position position="1"/>
    </location>
</feature>
<dbReference type="SUPFAM" id="SSF47565">
    <property type="entry name" value="Insect pheromone/odorant-binding proteins"/>
    <property type="match status" value="1"/>
</dbReference>
<evidence type="ECO:0000256" key="3">
    <source>
        <dbReference type="ARBA" id="ARBA00022525"/>
    </source>
</evidence>
<keyword evidence="5" id="KW-0732">Signal</keyword>
<organism evidence="6">
    <name type="scientific">Cuerna arida</name>
    <dbReference type="NCBI Taxonomy" id="1464854"/>
    <lineage>
        <taxon>Eukaryota</taxon>
        <taxon>Metazoa</taxon>
        <taxon>Ecdysozoa</taxon>
        <taxon>Arthropoda</taxon>
        <taxon>Hexapoda</taxon>
        <taxon>Insecta</taxon>
        <taxon>Pterygota</taxon>
        <taxon>Neoptera</taxon>
        <taxon>Paraneoptera</taxon>
        <taxon>Hemiptera</taxon>
        <taxon>Auchenorrhyncha</taxon>
        <taxon>Membracoidea</taxon>
        <taxon>Cicadellidae</taxon>
        <taxon>Cicadellinae</taxon>
        <taxon>Proconiini</taxon>
        <taxon>Cuerna</taxon>
    </lineage>
</organism>
<gene>
    <name evidence="6" type="ORF">g.48576</name>
</gene>
<comment type="similarity">
    <text evidence="2">Belongs to the PBP/GOBP family.</text>
</comment>
<dbReference type="PANTHER" id="PTHR21066:SF3">
    <property type="entry name" value="IP02236P"/>
    <property type="match status" value="1"/>
</dbReference>
<evidence type="ECO:0000256" key="4">
    <source>
        <dbReference type="SAM" id="MobiDB-lite"/>
    </source>
</evidence>
<dbReference type="InterPro" id="IPR036728">
    <property type="entry name" value="PBP_GOBP_sf"/>
</dbReference>